<proteinExistence type="predicted"/>
<reference evidence="2" key="1">
    <citation type="submission" date="2017-01" db="EMBL/GenBank/DDBJ databases">
        <authorList>
            <person name="Varghese N."/>
            <person name="Submissions S."/>
        </authorList>
    </citation>
    <scope>NUCLEOTIDE SEQUENCE [LARGE SCALE GENOMIC DNA]</scope>
    <source>
        <strain evidence="2">DSM 16176</strain>
    </source>
</reference>
<dbReference type="AlphaFoldDB" id="A0A1N7P925"/>
<accession>A0A1N7P925</accession>
<dbReference type="Pfam" id="PF13797">
    <property type="entry name" value="Post_transc_reg"/>
    <property type="match status" value="1"/>
</dbReference>
<dbReference type="InterPro" id="IPR025716">
    <property type="entry name" value="Post-transcriptional_regulator"/>
</dbReference>
<dbReference type="Proteomes" id="UP000186156">
    <property type="component" value="Unassembled WGS sequence"/>
</dbReference>
<name>A0A1N7P925_9BACL</name>
<dbReference type="EMBL" id="FTOO01000012">
    <property type="protein sequence ID" value="SIT07081.1"/>
    <property type="molecule type" value="Genomic_DNA"/>
</dbReference>
<protein>
    <submittedName>
        <fullName evidence="1">Post-transcriptional regulator</fullName>
    </submittedName>
</protein>
<dbReference type="OrthoDB" id="2990595at2"/>
<gene>
    <name evidence="1" type="ORF">SAMN05421799_11220</name>
</gene>
<organism evidence="1 2">
    <name type="scientific">Alicyclobacillus vulcanalis</name>
    <dbReference type="NCBI Taxonomy" id="252246"/>
    <lineage>
        <taxon>Bacteria</taxon>
        <taxon>Bacillati</taxon>
        <taxon>Bacillota</taxon>
        <taxon>Bacilli</taxon>
        <taxon>Bacillales</taxon>
        <taxon>Alicyclobacillaceae</taxon>
        <taxon>Alicyclobacillus</taxon>
    </lineage>
</organism>
<sequence>MDDPLMQPEIRPYADQVRFLCEAKVEEFRLMGYDSIDADAFWAYICSTLPKPLALYRLVDAILSAKPNDYMTYVTLGALRGDIERSEDV</sequence>
<evidence type="ECO:0000313" key="1">
    <source>
        <dbReference type="EMBL" id="SIT07081.1"/>
    </source>
</evidence>
<dbReference type="STRING" id="252246.SAMN05421799_11220"/>
<evidence type="ECO:0000313" key="2">
    <source>
        <dbReference type="Proteomes" id="UP000186156"/>
    </source>
</evidence>
<keyword evidence="2" id="KW-1185">Reference proteome</keyword>